<accession>A0A9P6J0P4</accession>
<feature type="region of interest" description="Disordered" evidence="1">
    <location>
        <begin position="1"/>
        <end position="61"/>
    </location>
</feature>
<name>A0A9P6J0P4_9FUNG</name>
<sequence>MDFESEGEQEYGYDSSRQRYLGKRPAREVEDDFEEDHVEDFDDHEADDDEEQGTHRGTGVT</sequence>
<keyword evidence="3" id="KW-1185">Reference proteome</keyword>
<dbReference type="AlphaFoldDB" id="A0A9P6J0P4"/>
<evidence type="ECO:0000313" key="3">
    <source>
        <dbReference type="Proteomes" id="UP000749646"/>
    </source>
</evidence>
<evidence type="ECO:0000313" key="2">
    <source>
        <dbReference type="EMBL" id="KAF9956889.1"/>
    </source>
</evidence>
<protein>
    <submittedName>
        <fullName evidence="2">Uncharacterized protein</fullName>
    </submittedName>
</protein>
<comment type="caution">
    <text evidence="2">The sequence shown here is derived from an EMBL/GenBank/DDBJ whole genome shotgun (WGS) entry which is preliminary data.</text>
</comment>
<organism evidence="2 3">
    <name type="scientific">Modicella reniformis</name>
    <dbReference type="NCBI Taxonomy" id="1440133"/>
    <lineage>
        <taxon>Eukaryota</taxon>
        <taxon>Fungi</taxon>
        <taxon>Fungi incertae sedis</taxon>
        <taxon>Mucoromycota</taxon>
        <taxon>Mortierellomycotina</taxon>
        <taxon>Mortierellomycetes</taxon>
        <taxon>Mortierellales</taxon>
        <taxon>Mortierellaceae</taxon>
        <taxon>Modicella</taxon>
    </lineage>
</organism>
<feature type="non-terminal residue" evidence="2">
    <location>
        <position position="61"/>
    </location>
</feature>
<proteinExistence type="predicted"/>
<feature type="compositionally biased region" description="Acidic residues" evidence="1">
    <location>
        <begin position="1"/>
        <end position="11"/>
    </location>
</feature>
<evidence type="ECO:0000256" key="1">
    <source>
        <dbReference type="SAM" id="MobiDB-lite"/>
    </source>
</evidence>
<dbReference type="EMBL" id="JAAAHW010006652">
    <property type="protein sequence ID" value="KAF9956889.1"/>
    <property type="molecule type" value="Genomic_DNA"/>
</dbReference>
<feature type="compositionally biased region" description="Acidic residues" evidence="1">
    <location>
        <begin position="29"/>
        <end position="51"/>
    </location>
</feature>
<gene>
    <name evidence="2" type="ORF">BGZ65_002381</name>
</gene>
<reference evidence="2" key="1">
    <citation type="journal article" date="2020" name="Fungal Divers.">
        <title>Resolving the Mortierellaceae phylogeny through synthesis of multi-gene phylogenetics and phylogenomics.</title>
        <authorList>
            <person name="Vandepol N."/>
            <person name="Liber J."/>
            <person name="Desiro A."/>
            <person name="Na H."/>
            <person name="Kennedy M."/>
            <person name="Barry K."/>
            <person name="Grigoriev I.V."/>
            <person name="Miller A.N."/>
            <person name="O'Donnell K."/>
            <person name="Stajich J.E."/>
            <person name="Bonito G."/>
        </authorList>
    </citation>
    <scope>NUCLEOTIDE SEQUENCE</scope>
    <source>
        <strain evidence="2">MES-2147</strain>
    </source>
</reference>
<dbReference type="Proteomes" id="UP000749646">
    <property type="component" value="Unassembled WGS sequence"/>
</dbReference>